<protein>
    <submittedName>
        <fullName evidence="2">Small cysteine-rich protein 2</fullName>
    </submittedName>
</protein>
<evidence type="ECO:0000256" key="1">
    <source>
        <dbReference type="SAM" id="SignalP"/>
    </source>
</evidence>
<reference evidence="2" key="2">
    <citation type="journal article" date="2023" name="Science">
        <title>Genomic signatures of disease resistance in endangered staghorn corals.</title>
        <authorList>
            <person name="Vollmer S.V."/>
            <person name="Selwyn J.D."/>
            <person name="Despard B.A."/>
            <person name="Roesel C.L."/>
        </authorList>
    </citation>
    <scope>NUCLEOTIDE SEQUENCE</scope>
    <source>
        <strain evidence="2">K2</strain>
    </source>
</reference>
<evidence type="ECO:0000313" key="3">
    <source>
        <dbReference type="Proteomes" id="UP001249851"/>
    </source>
</evidence>
<proteinExistence type="predicted"/>
<feature type="chain" id="PRO_5041930530" evidence="1">
    <location>
        <begin position="23"/>
        <end position="127"/>
    </location>
</feature>
<comment type="caution">
    <text evidence="2">The sequence shown here is derived from an EMBL/GenBank/DDBJ whole genome shotgun (WGS) entry which is preliminary data.</text>
</comment>
<dbReference type="Proteomes" id="UP001249851">
    <property type="component" value="Unassembled WGS sequence"/>
</dbReference>
<gene>
    <name evidence="2" type="ORF">P5673_022137</name>
</gene>
<feature type="signal peptide" evidence="1">
    <location>
        <begin position="1"/>
        <end position="22"/>
    </location>
</feature>
<sequence>MIHSQHVLILLLGLVCASQVLGKHLTKAQAKALQMSRSKRGLCDPPTGVCTYIYDPCPPGLRRCPQYDDECPLPTNHCCCNEPEPVKCEPPIGVCTYIYDPCPPRTTRCPQYDAGCKVETNHCCCNV</sequence>
<keyword evidence="3" id="KW-1185">Reference proteome</keyword>
<dbReference type="EMBL" id="JARQWQ010000058">
    <property type="protein sequence ID" value="KAK2556112.1"/>
    <property type="molecule type" value="Genomic_DNA"/>
</dbReference>
<evidence type="ECO:0000313" key="2">
    <source>
        <dbReference type="EMBL" id="KAK2556112.1"/>
    </source>
</evidence>
<dbReference type="AlphaFoldDB" id="A0AAD9V008"/>
<accession>A0AAD9V008</accession>
<organism evidence="2 3">
    <name type="scientific">Acropora cervicornis</name>
    <name type="common">Staghorn coral</name>
    <dbReference type="NCBI Taxonomy" id="6130"/>
    <lineage>
        <taxon>Eukaryota</taxon>
        <taxon>Metazoa</taxon>
        <taxon>Cnidaria</taxon>
        <taxon>Anthozoa</taxon>
        <taxon>Hexacorallia</taxon>
        <taxon>Scleractinia</taxon>
        <taxon>Astrocoeniina</taxon>
        <taxon>Acroporidae</taxon>
        <taxon>Acropora</taxon>
    </lineage>
</organism>
<reference evidence="2" key="1">
    <citation type="journal article" date="2023" name="G3 (Bethesda)">
        <title>Whole genome assembly and annotation of the endangered Caribbean coral Acropora cervicornis.</title>
        <authorList>
            <person name="Selwyn J.D."/>
            <person name="Vollmer S.V."/>
        </authorList>
    </citation>
    <scope>NUCLEOTIDE SEQUENCE</scope>
    <source>
        <strain evidence="2">K2</strain>
    </source>
</reference>
<keyword evidence="1" id="KW-0732">Signal</keyword>
<name>A0AAD9V008_ACRCE</name>